<dbReference type="OrthoDB" id="6080812at2759"/>
<keyword evidence="3" id="KW-1185">Reference proteome</keyword>
<dbReference type="AlphaFoldDB" id="A0A9D4JGB7"/>
<dbReference type="Proteomes" id="UP000828390">
    <property type="component" value="Unassembled WGS sequence"/>
</dbReference>
<organism evidence="2 3">
    <name type="scientific">Dreissena polymorpha</name>
    <name type="common">Zebra mussel</name>
    <name type="synonym">Mytilus polymorpha</name>
    <dbReference type="NCBI Taxonomy" id="45954"/>
    <lineage>
        <taxon>Eukaryota</taxon>
        <taxon>Metazoa</taxon>
        <taxon>Spiralia</taxon>
        <taxon>Lophotrochozoa</taxon>
        <taxon>Mollusca</taxon>
        <taxon>Bivalvia</taxon>
        <taxon>Autobranchia</taxon>
        <taxon>Heteroconchia</taxon>
        <taxon>Euheterodonta</taxon>
        <taxon>Imparidentia</taxon>
        <taxon>Neoheterodontei</taxon>
        <taxon>Myida</taxon>
        <taxon>Dreissenoidea</taxon>
        <taxon>Dreissenidae</taxon>
        <taxon>Dreissena</taxon>
    </lineage>
</organism>
<feature type="signal peptide" evidence="1">
    <location>
        <begin position="1"/>
        <end position="20"/>
    </location>
</feature>
<feature type="chain" id="PRO_5039499917" evidence="1">
    <location>
        <begin position="21"/>
        <end position="214"/>
    </location>
</feature>
<name>A0A9D4JGB7_DREPO</name>
<protein>
    <submittedName>
        <fullName evidence="2">Uncharacterized protein</fullName>
    </submittedName>
</protein>
<gene>
    <name evidence="2" type="ORF">DPMN_139228</name>
</gene>
<reference evidence="2" key="1">
    <citation type="journal article" date="2019" name="bioRxiv">
        <title>The Genome of the Zebra Mussel, Dreissena polymorpha: A Resource for Invasive Species Research.</title>
        <authorList>
            <person name="McCartney M.A."/>
            <person name="Auch B."/>
            <person name="Kono T."/>
            <person name="Mallez S."/>
            <person name="Zhang Y."/>
            <person name="Obille A."/>
            <person name="Becker A."/>
            <person name="Abrahante J.E."/>
            <person name="Garbe J."/>
            <person name="Badalamenti J.P."/>
            <person name="Herman A."/>
            <person name="Mangelson H."/>
            <person name="Liachko I."/>
            <person name="Sullivan S."/>
            <person name="Sone E.D."/>
            <person name="Koren S."/>
            <person name="Silverstein K.A.T."/>
            <person name="Beckman K.B."/>
            <person name="Gohl D.M."/>
        </authorList>
    </citation>
    <scope>NUCLEOTIDE SEQUENCE</scope>
    <source>
        <strain evidence="2">Duluth1</strain>
        <tissue evidence="2">Whole animal</tissue>
    </source>
</reference>
<keyword evidence="1" id="KW-0732">Signal</keyword>
<comment type="caution">
    <text evidence="2">The sequence shown here is derived from an EMBL/GenBank/DDBJ whole genome shotgun (WGS) entry which is preliminary data.</text>
</comment>
<proteinExistence type="predicted"/>
<evidence type="ECO:0000313" key="2">
    <source>
        <dbReference type="EMBL" id="KAH3810830.1"/>
    </source>
</evidence>
<reference evidence="2" key="2">
    <citation type="submission" date="2020-11" db="EMBL/GenBank/DDBJ databases">
        <authorList>
            <person name="McCartney M.A."/>
            <person name="Auch B."/>
            <person name="Kono T."/>
            <person name="Mallez S."/>
            <person name="Becker A."/>
            <person name="Gohl D.M."/>
            <person name="Silverstein K.A.T."/>
            <person name="Koren S."/>
            <person name="Bechman K.B."/>
            <person name="Herman A."/>
            <person name="Abrahante J.E."/>
            <person name="Garbe J."/>
        </authorList>
    </citation>
    <scope>NUCLEOTIDE SEQUENCE</scope>
    <source>
        <strain evidence="2">Duluth1</strain>
        <tissue evidence="2">Whole animal</tissue>
    </source>
</reference>
<dbReference type="EMBL" id="JAIWYP010000006">
    <property type="protein sequence ID" value="KAH3810830.1"/>
    <property type="molecule type" value="Genomic_DNA"/>
</dbReference>
<sequence>MDRLWTWLSYCYILVTVTQAVPLEAAATHSMGHVIKVCHAKALGDVIKESVASLDSDDLNNDQYDNDILERLTNFIEQNSKIGVNNVPFEIDVHRNKLSDETIYIYRTSLKNCINGLLTKSAPVGIEESTDPYDEQTHMFPEYDINGVFSDSHDVINDVKRFKDRQSVALNPTGWRKRRSDRKRESEEGARAVIRNMQELLEKRQRLQFNPTGW</sequence>
<accession>A0A9D4JGB7</accession>
<evidence type="ECO:0000313" key="3">
    <source>
        <dbReference type="Proteomes" id="UP000828390"/>
    </source>
</evidence>
<evidence type="ECO:0000256" key="1">
    <source>
        <dbReference type="SAM" id="SignalP"/>
    </source>
</evidence>